<comment type="caution">
    <text evidence="2">The sequence shown here is derived from an EMBL/GenBank/DDBJ whole genome shotgun (WGS) entry which is preliminary data.</text>
</comment>
<protein>
    <submittedName>
        <fullName evidence="2">PE-PGRS family protein</fullName>
    </submittedName>
</protein>
<dbReference type="RefSeq" id="WP_111161027.1">
    <property type="nucleotide sequence ID" value="NZ_PCDP01000036.1"/>
</dbReference>
<organism evidence="2 3">
    <name type="scientific">Rhizobium tubonense</name>
    <dbReference type="NCBI Taxonomy" id="484088"/>
    <lineage>
        <taxon>Bacteria</taxon>
        <taxon>Pseudomonadati</taxon>
        <taxon>Pseudomonadota</taxon>
        <taxon>Alphaproteobacteria</taxon>
        <taxon>Hyphomicrobiales</taxon>
        <taxon>Rhizobiaceae</taxon>
        <taxon>Rhizobium/Agrobacterium group</taxon>
        <taxon>Rhizobium</taxon>
    </lineage>
</organism>
<dbReference type="OrthoDB" id="8403527at2"/>
<proteinExistence type="predicted"/>
<feature type="compositionally biased region" description="Low complexity" evidence="1">
    <location>
        <begin position="99"/>
        <end position="112"/>
    </location>
</feature>
<dbReference type="AlphaFoldDB" id="A0A2W4CIP6"/>
<keyword evidence="3" id="KW-1185">Reference proteome</keyword>
<evidence type="ECO:0000313" key="2">
    <source>
        <dbReference type="EMBL" id="PZM12832.1"/>
    </source>
</evidence>
<dbReference type="Proteomes" id="UP000248925">
    <property type="component" value="Unassembled WGS sequence"/>
</dbReference>
<name>A0A2W4CIP6_9HYPH</name>
<gene>
    <name evidence="2" type="ORF">CPY51_14840</name>
</gene>
<feature type="compositionally biased region" description="Polar residues" evidence="1">
    <location>
        <begin position="1"/>
        <end position="16"/>
    </location>
</feature>
<evidence type="ECO:0000256" key="1">
    <source>
        <dbReference type="SAM" id="MobiDB-lite"/>
    </source>
</evidence>
<feature type="region of interest" description="Disordered" evidence="1">
    <location>
        <begin position="1"/>
        <end position="21"/>
    </location>
</feature>
<sequence>MPIPQISDTIHLSNPTAGDANAGNGGDGYSYGDIHYNPVAYVADTQVVAGATTDIHNGDHVWQTADWDAGNAGSGGFAQAQNGLLAAVTNTGSGGAGGDSTSNGSQGSSSGGDTAAVSAPTTATQYTQLLADQHATILAGVGGNGGNGNYAQGGDISSAVVHTDPSTVNTSVSNALDHFSVDFGHIDLSHIGS</sequence>
<feature type="region of interest" description="Disordered" evidence="1">
    <location>
        <begin position="91"/>
        <end position="119"/>
    </location>
</feature>
<evidence type="ECO:0000313" key="3">
    <source>
        <dbReference type="Proteomes" id="UP000248925"/>
    </source>
</evidence>
<reference evidence="2 3" key="1">
    <citation type="journal article" date="2018" name="Sci. Rep.">
        <title>Rhizobium tumorigenes sp. nov., a novel plant tumorigenic bacterium isolated from cane gall tumors on thornless blackberry.</title>
        <authorList>
            <person name="Kuzmanovi N."/>
            <person name="Smalla K."/>
            <person name="Gronow S."/>
            <person name="PuBawska J."/>
        </authorList>
    </citation>
    <scope>NUCLEOTIDE SEQUENCE [LARGE SCALE GENOMIC DNA]</scope>
    <source>
        <strain evidence="2 3">CCBAU 85046</strain>
    </source>
</reference>
<dbReference type="EMBL" id="PCDP01000036">
    <property type="protein sequence ID" value="PZM12832.1"/>
    <property type="molecule type" value="Genomic_DNA"/>
</dbReference>
<accession>A0A2W4CIP6</accession>